<dbReference type="PANTHER" id="PTHR30614:SF20">
    <property type="entry name" value="GLUTAMINE TRANSPORT SYSTEM PERMEASE PROTEIN GLNP"/>
    <property type="match status" value="1"/>
</dbReference>
<dbReference type="CDD" id="cd13628">
    <property type="entry name" value="PBP2_Ala"/>
    <property type="match status" value="1"/>
</dbReference>
<keyword evidence="5" id="KW-1003">Cell membrane</keyword>
<dbReference type="PROSITE" id="PS50928">
    <property type="entry name" value="ABC_TM1"/>
    <property type="match status" value="1"/>
</dbReference>
<keyword evidence="8" id="KW-0029">Amino-acid transport</keyword>
<evidence type="ECO:0000256" key="2">
    <source>
        <dbReference type="ARBA" id="ARBA00010072"/>
    </source>
</evidence>
<keyword evidence="10 11" id="KW-0472">Membrane</keyword>
<evidence type="ECO:0000256" key="4">
    <source>
        <dbReference type="ARBA" id="ARBA00022448"/>
    </source>
</evidence>
<dbReference type="PANTHER" id="PTHR30614">
    <property type="entry name" value="MEMBRANE COMPONENT OF AMINO ACID ABC TRANSPORTER"/>
    <property type="match status" value="1"/>
</dbReference>
<accession>A0A2P0ZG92</accession>
<dbReference type="GO" id="GO:0006865">
    <property type="term" value="P:amino acid transport"/>
    <property type="evidence" value="ECO:0007669"/>
    <property type="project" value="UniProtKB-KW"/>
</dbReference>
<dbReference type="SUPFAM" id="SSF53850">
    <property type="entry name" value="Periplasmic binding protein-like II"/>
    <property type="match status" value="1"/>
</dbReference>
<evidence type="ECO:0000256" key="10">
    <source>
        <dbReference type="ARBA" id="ARBA00023136"/>
    </source>
</evidence>
<dbReference type="SUPFAM" id="SSF161098">
    <property type="entry name" value="MetI-like"/>
    <property type="match status" value="1"/>
</dbReference>
<dbReference type="Gene3D" id="1.10.3720.10">
    <property type="entry name" value="MetI-like"/>
    <property type="match status" value="1"/>
</dbReference>
<organism evidence="13">
    <name type="scientific">[Tolypothrix] sp. PCC 7415</name>
    <dbReference type="NCBI Taxonomy" id="373957"/>
    <lineage>
        <taxon>Bacteria</taxon>
        <taxon>Bacillati</taxon>
        <taxon>Cyanobacteriota</taxon>
        <taxon>Cyanophyceae</taxon>
        <taxon>Nostocales</taxon>
        <taxon>Fortieaceae</taxon>
        <taxon>Roholtiella</taxon>
    </lineage>
</organism>
<keyword evidence="6 11" id="KW-0812">Transmembrane</keyword>
<dbReference type="CDD" id="cd06261">
    <property type="entry name" value="TM_PBP2"/>
    <property type="match status" value="1"/>
</dbReference>
<protein>
    <submittedName>
        <fullName evidence="13">Polar amino acid ABC transporter inner membrane subunit</fullName>
        <ecNumber evidence="13">4.2.1.51</ecNumber>
    </submittedName>
</protein>
<dbReference type="Pfam" id="PF00528">
    <property type="entry name" value="BPD_transp_1"/>
    <property type="match status" value="1"/>
</dbReference>
<dbReference type="GO" id="GO:0015276">
    <property type="term" value="F:ligand-gated monoatomic ion channel activity"/>
    <property type="evidence" value="ECO:0007669"/>
    <property type="project" value="InterPro"/>
</dbReference>
<dbReference type="FunFam" id="1.10.3720.10:FF:000033">
    <property type="entry name" value="Polar amino acid ABC transporter permease"/>
    <property type="match status" value="1"/>
</dbReference>
<feature type="domain" description="ABC transmembrane type-1" evidence="12">
    <location>
        <begin position="329"/>
        <end position="518"/>
    </location>
</feature>
<evidence type="ECO:0000256" key="7">
    <source>
        <dbReference type="ARBA" id="ARBA00022729"/>
    </source>
</evidence>
<keyword evidence="9 11" id="KW-1133">Transmembrane helix</keyword>
<sequence length="529" mass="58171">MLGVCNWSIRAIPILLFVLKNYGVEDYLSNRILMQKRKVRLLTMLFAAMLVISIIAGQSHSLKATSSLGKDTLTMITSPDYPPYEFYDTQGGERQIVGFDIDIANNLAQKLGFKLKVMESDFNGLIPALQANRADFVMAGMTPTPERKKNVDFSIIYYEAKDTIVAPKNSNLKQPQDLALKKVGIQLGTIQEQNAKKITQKVTGIQLKQLNKVPEIIQELKSGRIDAAIVEDTVARGFAQANPELEFNVIPSEEASGSAIAFPKGSAFVKPFNQGLQQMKDNGELEKLVTKWFTQNTSAPTLSSPAGKGGLNLDFSRIVSDIPFILKGIPLTLLFTLFSVFLGLIWGTVLSLCKITGIKPLTWLANAYTSVFRGTPLLLQLALVYYATPQLTGYDISALQAGVLTFTLNSGAYMSETIRGGIQAVDKGQTEAAMSMGVPYRLMMWDIILPQALKNILPALVNETIGLLKDSALVSTIGVVEILRSAQIVGANKYIYFEPLLFAGFIYYVLVMVLTKSASVLERRLRQSE</sequence>
<evidence type="ECO:0000256" key="8">
    <source>
        <dbReference type="ARBA" id="ARBA00022970"/>
    </source>
</evidence>
<dbReference type="PROSITE" id="PS01039">
    <property type="entry name" value="SBP_BACTERIAL_3"/>
    <property type="match status" value="1"/>
</dbReference>
<keyword evidence="13" id="KW-0456">Lyase</keyword>
<keyword evidence="4 11" id="KW-0813">Transport</keyword>
<dbReference type="InterPro" id="IPR001320">
    <property type="entry name" value="Iontro_rcpt_C"/>
</dbReference>
<dbReference type="Pfam" id="PF00497">
    <property type="entry name" value="SBP_bac_3"/>
    <property type="match status" value="1"/>
</dbReference>
<dbReference type="GO" id="GO:0004664">
    <property type="term" value="F:prephenate dehydratase activity"/>
    <property type="evidence" value="ECO:0007669"/>
    <property type="project" value="UniProtKB-EC"/>
</dbReference>
<dbReference type="NCBIfam" id="TIGR01726">
    <property type="entry name" value="HEQRo_perm_3TM"/>
    <property type="match status" value="1"/>
</dbReference>
<keyword evidence="7" id="KW-0732">Signal</keyword>
<evidence type="ECO:0000256" key="11">
    <source>
        <dbReference type="RuleBase" id="RU363032"/>
    </source>
</evidence>
<dbReference type="InterPro" id="IPR001638">
    <property type="entry name" value="Solute-binding_3/MltF_N"/>
</dbReference>
<dbReference type="EC" id="4.2.1.51" evidence="13"/>
<dbReference type="InterPro" id="IPR035906">
    <property type="entry name" value="MetI-like_sf"/>
</dbReference>
<dbReference type="AlphaFoldDB" id="A0A2P0ZG92"/>
<comment type="subcellular location">
    <subcellularLocation>
        <location evidence="1 11">Cell membrane</location>
        <topology evidence="1 11">Multi-pass membrane protein</topology>
    </subcellularLocation>
</comment>
<feature type="transmembrane region" description="Helical" evidence="11">
    <location>
        <begin position="39"/>
        <end position="57"/>
    </location>
</feature>
<evidence type="ECO:0000256" key="3">
    <source>
        <dbReference type="ARBA" id="ARBA00010333"/>
    </source>
</evidence>
<evidence type="ECO:0000256" key="6">
    <source>
        <dbReference type="ARBA" id="ARBA00022692"/>
    </source>
</evidence>
<evidence type="ECO:0000256" key="1">
    <source>
        <dbReference type="ARBA" id="ARBA00004651"/>
    </source>
</evidence>
<dbReference type="Gene3D" id="3.40.190.10">
    <property type="entry name" value="Periplasmic binding protein-like II"/>
    <property type="match status" value="2"/>
</dbReference>
<dbReference type="InterPro" id="IPR018313">
    <property type="entry name" value="SBP_3_CS"/>
</dbReference>
<evidence type="ECO:0000259" key="12">
    <source>
        <dbReference type="PROSITE" id="PS50928"/>
    </source>
</evidence>
<dbReference type="InterPro" id="IPR010065">
    <property type="entry name" value="AA_ABC_transptr_permease_3TM"/>
</dbReference>
<dbReference type="InterPro" id="IPR043429">
    <property type="entry name" value="ArtM/GltK/GlnP/TcyL/YhdX-like"/>
</dbReference>
<evidence type="ECO:0000313" key="13">
    <source>
        <dbReference type="EMBL" id="AVH79471.1"/>
    </source>
</evidence>
<proteinExistence type="inferred from homology"/>
<comment type="similarity">
    <text evidence="2">Belongs to the binding-protein-dependent transport system permease family. HisMQ subfamily.</text>
</comment>
<name>A0A2P0ZG92_9CYAN</name>
<comment type="similarity">
    <text evidence="3">Belongs to the bacterial solute-binding protein 3 family.</text>
</comment>
<dbReference type="EMBL" id="MG373767">
    <property type="protein sequence ID" value="AVH79471.1"/>
    <property type="molecule type" value="Genomic_DNA"/>
</dbReference>
<dbReference type="SMART" id="SM00079">
    <property type="entry name" value="PBPe"/>
    <property type="match status" value="1"/>
</dbReference>
<reference evidence="13" key="1">
    <citation type="journal article" date="2018" name="Science">
        <title>Natural noncanonical protein splicing yields products with diverse ?-amino acid residues.</title>
        <authorList>
            <person name="Morinaka B.I."/>
            <person name="Lakis E."/>
            <person name="Verest M."/>
            <person name="Helf M.J."/>
            <person name="Scalvenzi T."/>
            <person name="Vagstad A.L."/>
            <person name="Sims J."/>
            <person name="Sunagawa S."/>
            <person name="Gugger M."/>
            <person name="Piel J."/>
        </authorList>
    </citation>
    <scope>NUCLEOTIDE SEQUENCE</scope>
    <source>
        <strain evidence="13">PCC 7415</strain>
    </source>
</reference>
<feature type="transmembrane region" description="Helical" evidence="11">
    <location>
        <begin position="331"/>
        <end position="353"/>
    </location>
</feature>
<dbReference type="SMART" id="SM00062">
    <property type="entry name" value="PBPb"/>
    <property type="match status" value="1"/>
</dbReference>
<evidence type="ECO:0000256" key="5">
    <source>
        <dbReference type="ARBA" id="ARBA00022475"/>
    </source>
</evidence>
<dbReference type="GO" id="GO:0043190">
    <property type="term" value="C:ATP-binding cassette (ABC) transporter complex"/>
    <property type="evidence" value="ECO:0007669"/>
    <property type="project" value="InterPro"/>
</dbReference>
<evidence type="ECO:0000256" key="9">
    <source>
        <dbReference type="ARBA" id="ARBA00022989"/>
    </source>
</evidence>
<dbReference type="InterPro" id="IPR000515">
    <property type="entry name" value="MetI-like"/>
</dbReference>
<feature type="transmembrane region" description="Helical" evidence="11">
    <location>
        <begin position="494"/>
        <end position="514"/>
    </location>
</feature>